<dbReference type="Proteomes" id="UP000624244">
    <property type="component" value="Unassembled WGS sequence"/>
</dbReference>
<dbReference type="AlphaFoldDB" id="A0A8H5ZI47"/>
<dbReference type="EMBL" id="WNKQ01000011">
    <property type="protein sequence ID" value="KAF5848510.1"/>
    <property type="molecule type" value="Genomic_DNA"/>
</dbReference>
<dbReference type="SUPFAM" id="SSF101908">
    <property type="entry name" value="Putative isomerase YbhE"/>
    <property type="match status" value="1"/>
</dbReference>
<gene>
    <name evidence="1" type="ORF">GGP41_005919</name>
</gene>
<dbReference type="OMA" id="IDQNECW"/>
<evidence type="ECO:0000313" key="1">
    <source>
        <dbReference type="EMBL" id="KAF5848510.1"/>
    </source>
</evidence>
<reference evidence="1" key="1">
    <citation type="submission" date="2019-11" db="EMBL/GenBank/DDBJ databases">
        <title>Bipolaris sorokiniana Genome sequencing.</title>
        <authorList>
            <person name="Wang H."/>
        </authorList>
    </citation>
    <scope>NUCLEOTIDE SEQUENCE</scope>
</reference>
<dbReference type="InterPro" id="IPR015943">
    <property type="entry name" value="WD40/YVTN_repeat-like_dom_sf"/>
</dbReference>
<proteinExistence type="predicted"/>
<comment type="caution">
    <text evidence="1">The sequence shown here is derived from an EMBL/GenBank/DDBJ whole genome shotgun (WGS) entry which is preliminary data.</text>
</comment>
<protein>
    <submittedName>
        <fullName evidence="1">Uncharacterized protein</fullName>
    </submittedName>
</protein>
<accession>A0A8H5ZI47</accession>
<sequence>MSISSSSSHPSTRRFSLAVENFPLFPASFASHAETRLHRPGQRFLSKPYDVATSVSPSGWVAVCSSKQVRLYNVQNGNQSREIPLAAELSIPMSHKDERIRDIALSEDLLAVITHRRLLVYDEYRRHGGGVPILVKEQRIDQNECWTPRSVSISQKGAPSVEGGATASIAVGGEGTSGVKVFRYIYTQGWNVESHCTTLTCPQNNGAIKVVGFSPLRSDAVYGLMAFALSTGNHLYCWNISKQLSFKSTMRLDPIWHVDCNASSSERAFRDEISTATLIISPTGRSYILCTVDHKPGSSLPRTFIVPIDTFETNPQTLRQLIKPLPDSVVGSSVLAGAVSCNGRFVVVVEKGHNEVNMKLLTLRAAPMGGLTSSTTGLLSWVVKLRASSADASRISISISEQNAALEITAVDGQGHIVCSRISVPEMLQDRLRYLVPPPRHAAPFELAVSEEPADRIDIVPG</sequence>
<name>A0A8H5ZI47_COCSA</name>
<organism evidence="1 2">
    <name type="scientific">Cochliobolus sativus</name>
    <name type="common">Common root rot and spot blotch fungus</name>
    <name type="synonym">Bipolaris sorokiniana</name>
    <dbReference type="NCBI Taxonomy" id="45130"/>
    <lineage>
        <taxon>Eukaryota</taxon>
        <taxon>Fungi</taxon>
        <taxon>Dikarya</taxon>
        <taxon>Ascomycota</taxon>
        <taxon>Pezizomycotina</taxon>
        <taxon>Dothideomycetes</taxon>
        <taxon>Pleosporomycetidae</taxon>
        <taxon>Pleosporales</taxon>
        <taxon>Pleosporineae</taxon>
        <taxon>Pleosporaceae</taxon>
        <taxon>Bipolaris</taxon>
    </lineage>
</organism>
<dbReference type="Gene3D" id="2.130.10.10">
    <property type="entry name" value="YVTN repeat-like/Quinoprotein amine dehydrogenase"/>
    <property type="match status" value="1"/>
</dbReference>
<evidence type="ECO:0000313" key="2">
    <source>
        <dbReference type="Proteomes" id="UP000624244"/>
    </source>
</evidence>